<evidence type="ECO:0000313" key="2">
    <source>
        <dbReference type="EMBL" id="GAA5501031.1"/>
    </source>
</evidence>
<sequence>MNELLDAAYEAASLGLTLMPVNAGGAYDKRPHLVLMDTGHLAPSKRRKGQFVPSWKALMTTPPTLEMLGVWFARPQGKGLACITGQPSKRVVIDLDGDTGDLLRRKWGVQPHVRTGSGGWHIHAQTPAWPVPTLNGKSKMDLGLSFPGLDSRGDGGYAILPPTRSNAGRYTLQRPLADLEGVDFLPARAQILLGLLHPPVAPLPAAPALTPMSITEGQNQDVADCISRALDMVAAGAGRDNSGFWLACAVRNAGWSVEEAKALAFYTRVPDVNTKGQREPYTRQHWETSVDSAFKRTAQGKRTQRASQPTPLIDELRLLWPVLTPDERVLAAAHVAGSWLREEDGEARLNRYFGDLGLSSSALALAVQSVQQQYAAGASPSGITRLATRYFGEWRKRAKG</sequence>
<dbReference type="RefSeq" id="WP_353541005.1">
    <property type="nucleotide sequence ID" value="NZ_BAABRN010000006.1"/>
</dbReference>
<dbReference type="InterPro" id="IPR015330">
    <property type="entry name" value="DNA_primase/pol_bifunc_N"/>
</dbReference>
<reference evidence="2 3" key="1">
    <citation type="submission" date="2024-02" db="EMBL/GenBank/DDBJ databases">
        <title>Deinococcus xinjiangensis NBRC 107630.</title>
        <authorList>
            <person name="Ichikawa N."/>
            <person name="Katano-Makiyama Y."/>
            <person name="Hidaka K."/>
        </authorList>
    </citation>
    <scope>NUCLEOTIDE SEQUENCE [LARGE SCALE GENOMIC DNA]</scope>
    <source>
        <strain evidence="2 3">NBRC 107630</strain>
    </source>
</reference>
<keyword evidence="3" id="KW-1185">Reference proteome</keyword>
<gene>
    <name evidence="2" type="ORF">Dxin01_00762</name>
</gene>
<dbReference type="Proteomes" id="UP001458946">
    <property type="component" value="Unassembled WGS sequence"/>
</dbReference>
<name>A0ABP9V735_9DEIO</name>
<accession>A0ABP9V735</accession>
<dbReference type="Pfam" id="PF09250">
    <property type="entry name" value="Prim-Pol"/>
    <property type="match status" value="1"/>
</dbReference>
<dbReference type="EMBL" id="BAABRN010000006">
    <property type="protein sequence ID" value="GAA5501031.1"/>
    <property type="molecule type" value="Genomic_DNA"/>
</dbReference>
<evidence type="ECO:0000259" key="1">
    <source>
        <dbReference type="SMART" id="SM00943"/>
    </source>
</evidence>
<dbReference type="SUPFAM" id="SSF56747">
    <property type="entry name" value="Prim-pol domain"/>
    <property type="match status" value="1"/>
</dbReference>
<organism evidence="2 3">
    <name type="scientific">Deinococcus xinjiangensis</name>
    <dbReference type="NCBI Taxonomy" id="457454"/>
    <lineage>
        <taxon>Bacteria</taxon>
        <taxon>Thermotogati</taxon>
        <taxon>Deinococcota</taxon>
        <taxon>Deinococci</taxon>
        <taxon>Deinococcales</taxon>
        <taxon>Deinococcaceae</taxon>
        <taxon>Deinococcus</taxon>
    </lineage>
</organism>
<feature type="domain" description="DNA primase/polymerase bifunctional N-terminal" evidence="1">
    <location>
        <begin position="7"/>
        <end position="193"/>
    </location>
</feature>
<evidence type="ECO:0000313" key="3">
    <source>
        <dbReference type="Proteomes" id="UP001458946"/>
    </source>
</evidence>
<protein>
    <recommendedName>
        <fullName evidence="1">DNA primase/polymerase bifunctional N-terminal domain-containing protein</fullName>
    </recommendedName>
</protein>
<proteinExistence type="predicted"/>
<dbReference type="SMART" id="SM00943">
    <property type="entry name" value="Prim-Pol"/>
    <property type="match status" value="1"/>
</dbReference>
<comment type="caution">
    <text evidence="2">The sequence shown here is derived from an EMBL/GenBank/DDBJ whole genome shotgun (WGS) entry which is preliminary data.</text>
</comment>